<sequence length="62" mass="6034">MNLAEISDADLDNISGGLAAGVSGGLYLQTPLAEVCADLLAVATDDGVAVGTSMHAATTTAL</sequence>
<dbReference type="EMBL" id="LMXB01000046">
    <property type="protein sequence ID" value="KUO19979.1"/>
    <property type="molecule type" value="Genomic_DNA"/>
</dbReference>
<reference evidence="1 2" key="1">
    <citation type="submission" date="2015-10" db="EMBL/GenBank/DDBJ databases">
        <title>Draft genome sequence of Streptomyces sp. RV15, isolated from a marine sponge.</title>
        <authorList>
            <person name="Ruckert C."/>
            <person name="Abdelmohsen U.R."/>
            <person name="Winkler A."/>
            <person name="Hentschel U."/>
            <person name="Kalinowski J."/>
            <person name="Kampfer P."/>
            <person name="Glaeser S."/>
        </authorList>
    </citation>
    <scope>NUCLEOTIDE SEQUENCE [LARGE SCALE GENOMIC DNA]</scope>
    <source>
        <strain evidence="1 2">RV15</strain>
    </source>
</reference>
<proteinExistence type="predicted"/>
<evidence type="ECO:0008006" key="3">
    <source>
        <dbReference type="Google" id="ProtNLM"/>
    </source>
</evidence>
<dbReference type="RefSeq" id="WP_067021843.1">
    <property type="nucleotide sequence ID" value="NZ_KQ949083.1"/>
</dbReference>
<gene>
    <name evidence="1" type="ORF">AQJ91_16830</name>
</gene>
<dbReference type="STRING" id="909626.AQJ91_16830"/>
<name>A0A101V021_9ACTN</name>
<dbReference type="AlphaFoldDB" id="A0A101V021"/>
<evidence type="ECO:0000313" key="1">
    <source>
        <dbReference type="EMBL" id="KUO19979.1"/>
    </source>
</evidence>
<dbReference type="Proteomes" id="UP000053260">
    <property type="component" value="Unassembled WGS sequence"/>
</dbReference>
<dbReference type="OrthoDB" id="4315725at2"/>
<accession>A0A101V021</accession>
<evidence type="ECO:0000313" key="2">
    <source>
        <dbReference type="Proteomes" id="UP000053260"/>
    </source>
</evidence>
<organism evidence="1 2">
    <name type="scientific">Streptomyces dysideae</name>
    <dbReference type="NCBI Taxonomy" id="909626"/>
    <lineage>
        <taxon>Bacteria</taxon>
        <taxon>Bacillati</taxon>
        <taxon>Actinomycetota</taxon>
        <taxon>Actinomycetes</taxon>
        <taxon>Kitasatosporales</taxon>
        <taxon>Streptomycetaceae</taxon>
        <taxon>Streptomyces</taxon>
    </lineage>
</organism>
<protein>
    <recommendedName>
        <fullName evidence="3">Type A2 lantipeptide</fullName>
    </recommendedName>
</protein>
<comment type="caution">
    <text evidence="1">The sequence shown here is derived from an EMBL/GenBank/DDBJ whole genome shotgun (WGS) entry which is preliminary data.</text>
</comment>
<keyword evidence="2" id="KW-1185">Reference proteome</keyword>